<evidence type="ECO:0000256" key="1">
    <source>
        <dbReference type="ARBA" id="ARBA00009477"/>
    </source>
</evidence>
<feature type="chain" id="PRO_5001755684" evidence="2">
    <location>
        <begin position="26"/>
        <end position="403"/>
    </location>
</feature>
<evidence type="ECO:0000256" key="2">
    <source>
        <dbReference type="SAM" id="SignalP"/>
    </source>
</evidence>
<dbReference type="AlphaFoldDB" id="A0A081C904"/>
<dbReference type="InterPro" id="IPR058648">
    <property type="entry name" value="HH_CzcB-like"/>
</dbReference>
<feature type="signal peptide" evidence="2">
    <location>
        <begin position="1"/>
        <end position="25"/>
    </location>
</feature>
<dbReference type="GO" id="GO:1990281">
    <property type="term" value="C:efflux pump complex"/>
    <property type="evidence" value="ECO:0007669"/>
    <property type="project" value="TreeGrafter"/>
</dbReference>
<dbReference type="STRING" id="1499967.U27_00957"/>
<accession>A0A081C904</accession>
<protein>
    <submittedName>
        <fullName evidence="5">Efflux transporter, RND family, MFP subunit</fullName>
    </submittedName>
</protein>
<name>A0A081C904_VECG1</name>
<sequence length="403" mass="43513">MIKKGYMAIVCIALFLFALSGCRQAKMPEANAENIQGKAVSVMTYEIRPDTISRYLKLTGGLEAGHETLVYSESTEKIEQIKVKIGQQVKANQVLAVQSGRALQQSVKQAEAALQSAIAQEELAKKNHARNAQLFQEQIISKQSFDQTATAMKTAKSSVEEAQAQLAHAQEQQGDTVIKAPFAGKIAQIFFNKGDMVSSGEAVFKIVNTGTFKAKLNVPETEAAYVSLGQSVIATFPAIPDTEFVGSITRIDEAIDPDKRSLEIEVNFTNPSADTEQAQPDAAGSAVQAQGKLASLKSGQFGQFKLEVERHENTVSIPDNALMTQTTVEVNEQGQQNTIKTHYVYVVEQSKAIMKTVTPGIYSSGRVELTSGVNIGDAVVVTGQNIVKNGDLVTTLNQQAQVE</sequence>
<dbReference type="EMBL" id="DF820476">
    <property type="protein sequence ID" value="GAK61059.1"/>
    <property type="molecule type" value="Genomic_DNA"/>
</dbReference>
<dbReference type="Gene3D" id="1.10.287.470">
    <property type="entry name" value="Helix hairpin bin"/>
    <property type="match status" value="1"/>
</dbReference>
<evidence type="ECO:0000259" key="3">
    <source>
        <dbReference type="Pfam" id="PF25893"/>
    </source>
</evidence>
<dbReference type="Pfam" id="PF25954">
    <property type="entry name" value="Beta-barrel_RND_2"/>
    <property type="match status" value="1"/>
</dbReference>
<comment type="similarity">
    <text evidence="1">Belongs to the membrane fusion protein (MFP) (TC 8.A.1) family.</text>
</comment>
<organism evidence="5">
    <name type="scientific">Vecturithrix granuli</name>
    <dbReference type="NCBI Taxonomy" id="1499967"/>
    <lineage>
        <taxon>Bacteria</taxon>
        <taxon>Candidatus Moduliflexota</taxon>
        <taxon>Candidatus Vecturitrichia</taxon>
        <taxon>Candidatus Vecturitrichales</taxon>
        <taxon>Candidatus Vecturitrichaceae</taxon>
        <taxon>Candidatus Vecturithrix</taxon>
    </lineage>
</organism>
<dbReference type="SUPFAM" id="SSF111369">
    <property type="entry name" value="HlyD-like secretion proteins"/>
    <property type="match status" value="1"/>
</dbReference>
<dbReference type="InterPro" id="IPR006143">
    <property type="entry name" value="RND_pump_MFP"/>
</dbReference>
<gene>
    <name evidence="5" type="ORF">U27_00957</name>
</gene>
<dbReference type="PROSITE" id="PS51257">
    <property type="entry name" value="PROKAR_LIPOPROTEIN"/>
    <property type="match status" value="1"/>
</dbReference>
<dbReference type="HOGENOM" id="CLU_018816_1_2_0"/>
<keyword evidence="6" id="KW-1185">Reference proteome</keyword>
<dbReference type="Gene3D" id="2.40.50.100">
    <property type="match status" value="1"/>
</dbReference>
<evidence type="ECO:0000313" key="5">
    <source>
        <dbReference type="EMBL" id="GAK61059.1"/>
    </source>
</evidence>
<dbReference type="eggNOG" id="COG0845">
    <property type="taxonomic scope" value="Bacteria"/>
</dbReference>
<dbReference type="InterPro" id="IPR058792">
    <property type="entry name" value="Beta-barrel_RND_2"/>
</dbReference>
<feature type="domain" description="CzcB-like alpha-helical hairpin" evidence="3">
    <location>
        <begin position="110"/>
        <end position="167"/>
    </location>
</feature>
<dbReference type="Gene3D" id="2.40.30.170">
    <property type="match status" value="1"/>
</dbReference>
<dbReference type="PANTHER" id="PTHR30469">
    <property type="entry name" value="MULTIDRUG RESISTANCE PROTEIN MDTA"/>
    <property type="match status" value="1"/>
</dbReference>
<feature type="domain" description="CusB-like beta-barrel" evidence="4">
    <location>
        <begin position="216"/>
        <end position="272"/>
    </location>
</feature>
<reference evidence="5" key="1">
    <citation type="journal article" date="2015" name="PeerJ">
        <title>First genomic representation of candidate bacterial phylum KSB3 points to enhanced environmental sensing as a trigger of wastewater bulking.</title>
        <authorList>
            <person name="Sekiguchi Y."/>
            <person name="Ohashi A."/>
            <person name="Parks D.H."/>
            <person name="Yamauchi T."/>
            <person name="Tyson G.W."/>
            <person name="Hugenholtz P."/>
        </authorList>
    </citation>
    <scope>NUCLEOTIDE SEQUENCE [LARGE SCALE GENOMIC DNA]</scope>
</reference>
<dbReference type="GO" id="GO:0015562">
    <property type="term" value="F:efflux transmembrane transporter activity"/>
    <property type="evidence" value="ECO:0007669"/>
    <property type="project" value="TreeGrafter"/>
</dbReference>
<dbReference type="NCBIfam" id="TIGR01730">
    <property type="entry name" value="RND_mfp"/>
    <property type="match status" value="1"/>
</dbReference>
<dbReference type="Pfam" id="PF25893">
    <property type="entry name" value="HH_CzcB"/>
    <property type="match status" value="1"/>
</dbReference>
<dbReference type="PANTHER" id="PTHR30469:SF15">
    <property type="entry name" value="HLYD FAMILY OF SECRETION PROTEINS"/>
    <property type="match status" value="1"/>
</dbReference>
<dbReference type="Proteomes" id="UP000030661">
    <property type="component" value="Unassembled WGS sequence"/>
</dbReference>
<proteinExistence type="inferred from homology"/>
<evidence type="ECO:0000259" key="4">
    <source>
        <dbReference type="Pfam" id="PF25954"/>
    </source>
</evidence>
<evidence type="ECO:0000313" key="6">
    <source>
        <dbReference type="Proteomes" id="UP000030661"/>
    </source>
</evidence>
<keyword evidence="2" id="KW-0732">Signal</keyword>
<dbReference type="Gene3D" id="2.40.420.20">
    <property type="match status" value="1"/>
</dbReference>